<evidence type="ECO:0000256" key="2">
    <source>
        <dbReference type="ARBA" id="ARBA00022475"/>
    </source>
</evidence>
<protein>
    <submittedName>
        <fullName evidence="8">Na/Pi cotransporter family protein</fullName>
    </submittedName>
</protein>
<dbReference type="EMBL" id="JBFOCI010000006">
    <property type="protein sequence ID" value="MEW9808002.1"/>
    <property type="molecule type" value="Genomic_DNA"/>
</dbReference>
<feature type="transmembrane region" description="Helical" evidence="6">
    <location>
        <begin position="177"/>
        <end position="199"/>
    </location>
</feature>
<proteinExistence type="predicted"/>
<name>A0ABV3R4W9_9HYPH</name>
<feature type="transmembrane region" description="Helical" evidence="6">
    <location>
        <begin position="276"/>
        <end position="300"/>
    </location>
</feature>
<gene>
    <name evidence="8" type="ORF">ABUE31_18605</name>
</gene>
<dbReference type="Proteomes" id="UP001556196">
    <property type="component" value="Unassembled WGS sequence"/>
</dbReference>
<dbReference type="SUPFAM" id="SSF109755">
    <property type="entry name" value="PhoU-like"/>
    <property type="match status" value="1"/>
</dbReference>
<keyword evidence="9" id="KW-1185">Reference proteome</keyword>
<evidence type="ECO:0000313" key="8">
    <source>
        <dbReference type="EMBL" id="MEW9808002.1"/>
    </source>
</evidence>
<dbReference type="RefSeq" id="WP_367725202.1">
    <property type="nucleotide sequence ID" value="NZ_JBFOCH010000010.1"/>
</dbReference>
<feature type="transmembrane region" description="Helical" evidence="6">
    <location>
        <begin position="137"/>
        <end position="157"/>
    </location>
</feature>
<feature type="domain" description="PhoU" evidence="7">
    <location>
        <begin position="347"/>
        <end position="427"/>
    </location>
</feature>
<comment type="subcellular location">
    <subcellularLocation>
        <location evidence="1">Cell membrane</location>
        <topology evidence="1">Multi-pass membrane protein</topology>
    </subcellularLocation>
</comment>
<keyword evidence="4 6" id="KW-1133">Transmembrane helix</keyword>
<dbReference type="NCBIfam" id="NF037997">
    <property type="entry name" value="Na_Pi_symport"/>
    <property type="match status" value="1"/>
</dbReference>
<evidence type="ECO:0000256" key="4">
    <source>
        <dbReference type="ARBA" id="ARBA00022989"/>
    </source>
</evidence>
<sequence>MHISMILLHLAGAVMLLLVAVHMVRTGMERAHGTSLRRLLGHARRGRVPAAAGGAVMAVLLQSSTAVAILACGFAASGALPIATGIALLLGADLGSAIVVRVLSFDLNWLIPVCLLAGGILFLKTRGQKTRETGRMVLGIGFVLMSLQLIATATGPLRDGGMLPTVARYLAEDYVSAFLLGAAFTWLIHSSVASVLMFATFASQGLMSVEAAVPMVLGANLGGGLIAYWLSRGMPAEASRLPVANLLFRLAGSVLALALIETALPPFEFLGANAGAALVNLHLAFNAALVVFCLPFVGLMERMLANLISAASAKPADQDPLRRRISALDRAVIGTPRLALASATRELLRMGELVEVMVRPVMDVFNGGDRDDILRIQGVDAEVNQAHSDIKLYLAEVNRGEMTSEEAQRSIELTDFAINLEHAGDIVAKNLLPLALERAQKRFRFSDEGWGELQDLHQQLLENMHLALNVLVSQDLPSARQLVIEKERMRKLARASHDRHLKRLQTGTVESIETSSMHLEIARALKELNSLLATVAYPILKRSGDLLESRLVQPSHS</sequence>
<keyword evidence="2" id="KW-1003">Cell membrane</keyword>
<evidence type="ECO:0000259" key="7">
    <source>
        <dbReference type="Pfam" id="PF01895"/>
    </source>
</evidence>
<evidence type="ECO:0000256" key="1">
    <source>
        <dbReference type="ARBA" id="ARBA00004651"/>
    </source>
</evidence>
<dbReference type="InterPro" id="IPR026022">
    <property type="entry name" value="PhoU_dom"/>
</dbReference>
<keyword evidence="5 6" id="KW-0472">Membrane</keyword>
<dbReference type="PANTHER" id="PTHR10010">
    <property type="entry name" value="SOLUTE CARRIER FAMILY 34 SODIUM PHOSPHATE , MEMBER 2-RELATED"/>
    <property type="match status" value="1"/>
</dbReference>
<dbReference type="PANTHER" id="PTHR10010:SF46">
    <property type="entry name" value="SODIUM-DEPENDENT PHOSPHATE TRANSPORT PROTEIN 2B"/>
    <property type="match status" value="1"/>
</dbReference>
<dbReference type="Pfam" id="PF01895">
    <property type="entry name" value="PhoU"/>
    <property type="match status" value="1"/>
</dbReference>
<dbReference type="InterPro" id="IPR003841">
    <property type="entry name" value="Na/Pi_transpt"/>
</dbReference>
<evidence type="ECO:0000256" key="3">
    <source>
        <dbReference type="ARBA" id="ARBA00022692"/>
    </source>
</evidence>
<dbReference type="Gene3D" id="1.20.58.220">
    <property type="entry name" value="Phosphate transport system protein phou homolog 2, domain 2"/>
    <property type="match status" value="1"/>
</dbReference>
<feature type="transmembrane region" description="Helical" evidence="6">
    <location>
        <begin position="211"/>
        <end position="231"/>
    </location>
</feature>
<comment type="caution">
    <text evidence="8">The sequence shown here is derived from an EMBL/GenBank/DDBJ whole genome shotgun (WGS) entry which is preliminary data.</text>
</comment>
<evidence type="ECO:0000256" key="5">
    <source>
        <dbReference type="ARBA" id="ARBA00023136"/>
    </source>
</evidence>
<evidence type="ECO:0000313" key="9">
    <source>
        <dbReference type="Proteomes" id="UP001556196"/>
    </source>
</evidence>
<accession>A0ABV3R4W9</accession>
<keyword evidence="3 6" id="KW-0812">Transmembrane</keyword>
<feature type="transmembrane region" description="Helical" evidence="6">
    <location>
        <begin position="243"/>
        <end position="264"/>
    </location>
</feature>
<evidence type="ECO:0000256" key="6">
    <source>
        <dbReference type="SAM" id="Phobius"/>
    </source>
</evidence>
<organism evidence="8 9">
    <name type="scientific">Mesorhizobium marinum</name>
    <dbReference type="NCBI Taxonomy" id="3228790"/>
    <lineage>
        <taxon>Bacteria</taxon>
        <taxon>Pseudomonadati</taxon>
        <taxon>Pseudomonadota</taxon>
        <taxon>Alphaproteobacteria</taxon>
        <taxon>Hyphomicrobiales</taxon>
        <taxon>Phyllobacteriaceae</taxon>
        <taxon>Mesorhizobium</taxon>
    </lineage>
</organism>
<dbReference type="Pfam" id="PF02690">
    <property type="entry name" value="Na_Pi_cotrans"/>
    <property type="match status" value="2"/>
</dbReference>
<dbReference type="InterPro" id="IPR038078">
    <property type="entry name" value="PhoU-like_sf"/>
</dbReference>
<reference evidence="8 9" key="1">
    <citation type="submission" date="2024-06" db="EMBL/GenBank/DDBJ databases">
        <authorList>
            <person name="Tuo L."/>
        </authorList>
    </citation>
    <scope>NUCLEOTIDE SEQUENCE [LARGE SCALE GENOMIC DNA]</scope>
    <source>
        <strain evidence="8 9">ZMM04-5</strain>
    </source>
</reference>
<feature type="transmembrane region" description="Helical" evidence="6">
    <location>
        <begin position="109"/>
        <end position="125"/>
    </location>
</feature>